<dbReference type="InterPro" id="IPR036744">
    <property type="entry name" value="RAP_sf"/>
</dbReference>
<evidence type="ECO:0008006" key="6">
    <source>
        <dbReference type="Google" id="ProtNLM"/>
    </source>
</evidence>
<dbReference type="GO" id="GO:0005783">
    <property type="term" value="C:endoplasmic reticulum"/>
    <property type="evidence" value="ECO:0007669"/>
    <property type="project" value="InterPro"/>
</dbReference>
<keyword evidence="1" id="KW-0732">Signal</keyword>
<dbReference type="EMBL" id="CAJPIZ010004507">
    <property type="protein sequence ID" value="CAG2107607.1"/>
    <property type="molecule type" value="Genomic_DNA"/>
</dbReference>
<gene>
    <name evidence="4" type="ORF">OSB1V03_LOCUS7607</name>
</gene>
<dbReference type="GO" id="GO:0048019">
    <property type="term" value="F:receptor antagonist activity"/>
    <property type="evidence" value="ECO:0007669"/>
    <property type="project" value="InterPro"/>
</dbReference>
<organism evidence="4">
    <name type="scientific">Medioppia subpectinata</name>
    <dbReference type="NCBI Taxonomy" id="1979941"/>
    <lineage>
        <taxon>Eukaryota</taxon>
        <taxon>Metazoa</taxon>
        <taxon>Ecdysozoa</taxon>
        <taxon>Arthropoda</taxon>
        <taxon>Chelicerata</taxon>
        <taxon>Arachnida</taxon>
        <taxon>Acari</taxon>
        <taxon>Acariformes</taxon>
        <taxon>Sarcoptiformes</taxon>
        <taxon>Oribatida</taxon>
        <taxon>Brachypylina</taxon>
        <taxon>Oppioidea</taxon>
        <taxon>Oppiidae</taxon>
        <taxon>Medioppia</taxon>
    </lineage>
</organism>
<name>A0A7R9KQ34_9ACAR</name>
<evidence type="ECO:0000313" key="5">
    <source>
        <dbReference type="Proteomes" id="UP000759131"/>
    </source>
</evidence>
<dbReference type="Pfam" id="PF06401">
    <property type="entry name" value="Alpha-2-MRAP_C"/>
    <property type="match status" value="1"/>
</dbReference>
<dbReference type="AlphaFoldDB" id="A0A7R9KQ34"/>
<sequence length="357" mass="41986">MRKNCLISVLTLIAVLIELSFAFNKYSKEANVKQLSKPFRMKKLNDFWEKAVLSLDESKLKNLMADLKVQDKEEVTLKKFKADGQDKDGIKEAQVRKQLAAILKKYGLSDVYKSNKHLDNNAGDVSDDSHSDQYIEKQIFRDKKLDKLWKKAQNSGLNDEQLLVLKDELRHHELKIEQYNQLIADINVSENGKKSKDDDFENSINAVMYEEEIKSVDNKDSHQALKEKHFDIKQDYKRLSDKVINSANDFKTSKQEFEETKAQTLWDLALKSDFNREELLSLREELDHFQNRIKKLRHFETQLEMETMGDKHLNQNIDSTVDDSDKHVKRKVKDLKHKVNKLHNELETRIMQRHIEL</sequence>
<dbReference type="InterPro" id="IPR010483">
    <property type="entry name" value="Alpha_2_MRAP_C"/>
</dbReference>
<proteinExistence type="predicted"/>
<keyword evidence="5" id="KW-1185">Reference proteome</keyword>
<feature type="domain" description="Alpha-2-macroglobulin receptor-associated protein" evidence="2">
    <location>
        <begin position="25"/>
        <end position="115"/>
    </location>
</feature>
<dbReference type="InterPro" id="IPR038003">
    <property type="entry name" value="A2-macroglobuin_RAP"/>
</dbReference>
<dbReference type="InterPro" id="IPR009066">
    <property type="entry name" value="MG_RAP_rcpt_1"/>
</dbReference>
<dbReference type="Proteomes" id="UP000759131">
    <property type="component" value="Unassembled WGS sequence"/>
</dbReference>
<evidence type="ECO:0000259" key="3">
    <source>
        <dbReference type="Pfam" id="PF06401"/>
    </source>
</evidence>
<reference evidence="4" key="1">
    <citation type="submission" date="2020-11" db="EMBL/GenBank/DDBJ databases">
        <authorList>
            <person name="Tran Van P."/>
        </authorList>
    </citation>
    <scope>NUCLEOTIDE SEQUENCE</scope>
</reference>
<dbReference type="Pfam" id="PF06400">
    <property type="entry name" value="Alpha-2-MRAP_N"/>
    <property type="match status" value="1"/>
</dbReference>
<dbReference type="GO" id="GO:0008201">
    <property type="term" value="F:heparin binding"/>
    <property type="evidence" value="ECO:0007669"/>
    <property type="project" value="InterPro"/>
</dbReference>
<protein>
    <recommendedName>
        <fullName evidence="6">Alpha-2-macroglobulin receptor-associated protein</fullName>
    </recommendedName>
</protein>
<dbReference type="SUPFAM" id="SSF47045">
    <property type="entry name" value="RAP domain-like"/>
    <property type="match status" value="3"/>
</dbReference>
<evidence type="ECO:0000259" key="2">
    <source>
        <dbReference type="Pfam" id="PF06400"/>
    </source>
</evidence>
<dbReference type="OrthoDB" id="5817428at2759"/>
<evidence type="ECO:0000313" key="4">
    <source>
        <dbReference type="EMBL" id="CAD7627177.1"/>
    </source>
</evidence>
<dbReference type="PANTHER" id="PTHR16560">
    <property type="entry name" value="ALPHA-2-MACROGLOBULIN RECEPTOR-ASSOCIATED PROTEIN"/>
    <property type="match status" value="1"/>
</dbReference>
<accession>A0A7R9KQ34</accession>
<dbReference type="PANTHER" id="PTHR16560:SF2">
    <property type="entry name" value="ALPHA-2-MACROGLOBULIN RECEPTOR-ASSOCIATED PROTEIN"/>
    <property type="match status" value="1"/>
</dbReference>
<feature type="signal peptide" evidence="1">
    <location>
        <begin position="1"/>
        <end position="22"/>
    </location>
</feature>
<dbReference type="EMBL" id="OC859082">
    <property type="protein sequence ID" value="CAD7627177.1"/>
    <property type="molecule type" value="Genomic_DNA"/>
</dbReference>
<feature type="domain" description="Alpha-2-macroglobulin RAP C-terminal" evidence="3">
    <location>
        <begin position="139"/>
        <end position="357"/>
    </location>
</feature>
<dbReference type="GO" id="GO:0048259">
    <property type="term" value="P:regulation of receptor-mediated endocytosis"/>
    <property type="evidence" value="ECO:0007669"/>
    <property type="project" value="TreeGrafter"/>
</dbReference>
<dbReference type="GO" id="GO:0050750">
    <property type="term" value="F:low-density lipoprotein particle receptor binding"/>
    <property type="evidence" value="ECO:0007669"/>
    <property type="project" value="InterPro"/>
</dbReference>
<dbReference type="Gene3D" id="1.20.81.10">
    <property type="entry name" value="RAP domain"/>
    <property type="match status" value="3"/>
</dbReference>
<feature type="chain" id="PRO_5036211007" description="Alpha-2-macroglobulin receptor-associated protein" evidence="1">
    <location>
        <begin position="23"/>
        <end position="357"/>
    </location>
</feature>
<evidence type="ECO:0000256" key="1">
    <source>
        <dbReference type="SAM" id="SignalP"/>
    </source>
</evidence>